<dbReference type="AlphaFoldDB" id="A0A1L3MHZ0"/>
<protein>
    <submittedName>
        <fullName evidence="4">Molybdenum cofactor biosynthesis protein</fullName>
    </submittedName>
    <submittedName>
        <fullName evidence="5">Molybdenum cofactor synthesis domain-containing protein</fullName>
    </submittedName>
</protein>
<evidence type="ECO:0000313" key="5">
    <source>
        <dbReference type="EMBL" id="SMC84241.1"/>
    </source>
</evidence>
<reference evidence="4 6" key="1">
    <citation type="submission" date="2015-11" db="EMBL/GenBank/DDBJ databases">
        <authorList>
            <person name="Zhang Y."/>
            <person name="Guo Z."/>
        </authorList>
    </citation>
    <scope>NUCLEOTIDE SEQUENCE [LARGE SCALE GENOMIC DNA]</scope>
    <source>
        <strain evidence="4 6">YFY001</strain>
    </source>
</reference>
<gene>
    <name evidence="4" type="ORF">ASJ30_10540</name>
    <name evidence="5" type="ORF">SAMN06296429_111104</name>
</gene>
<dbReference type="KEGG" id="jte:ASJ30_10540"/>
<dbReference type="NCBIfam" id="TIGR00177">
    <property type="entry name" value="molyb_syn"/>
    <property type="match status" value="1"/>
</dbReference>
<keyword evidence="2" id="KW-0501">Molybdenum cofactor biosynthesis</keyword>
<dbReference type="CDD" id="cd00886">
    <property type="entry name" value="MogA_MoaB"/>
    <property type="match status" value="1"/>
</dbReference>
<evidence type="ECO:0000313" key="7">
    <source>
        <dbReference type="Proteomes" id="UP000192634"/>
    </source>
</evidence>
<dbReference type="Proteomes" id="UP000182938">
    <property type="component" value="Chromosome"/>
</dbReference>
<accession>A0A1W2CGE3</accession>
<dbReference type="OrthoDB" id="9794429at2"/>
<reference evidence="5 7" key="2">
    <citation type="submission" date="2017-04" db="EMBL/GenBank/DDBJ databases">
        <authorList>
            <person name="Afonso C.L."/>
            <person name="Miller P.J."/>
            <person name="Scott M.A."/>
            <person name="Spackman E."/>
            <person name="Goraichik I."/>
            <person name="Dimitrov K.M."/>
            <person name="Suarez D.L."/>
            <person name="Swayne D.E."/>
        </authorList>
    </citation>
    <scope>NUCLEOTIDE SEQUENCE [LARGE SCALE GENOMIC DNA]</scope>
    <source>
        <strain evidence="5 7">CGMCC 1.12511</strain>
    </source>
</reference>
<dbReference type="PANTHER" id="PTHR43764:SF1">
    <property type="entry name" value="MOLYBDOPTERIN MOLYBDOTRANSFERASE"/>
    <property type="match status" value="1"/>
</dbReference>
<accession>A0A1L3MHZ0</accession>
<evidence type="ECO:0000256" key="2">
    <source>
        <dbReference type="ARBA" id="ARBA00023150"/>
    </source>
</evidence>
<dbReference type="InterPro" id="IPR051920">
    <property type="entry name" value="MPT_Adenylyltrnsfr/MoaC-Rel"/>
</dbReference>
<evidence type="ECO:0000313" key="4">
    <source>
        <dbReference type="EMBL" id="APH01909.1"/>
    </source>
</evidence>
<dbReference type="Proteomes" id="UP000192634">
    <property type="component" value="Unassembled WGS sequence"/>
</dbReference>
<evidence type="ECO:0000256" key="1">
    <source>
        <dbReference type="ARBA" id="ARBA00005046"/>
    </source>
</evidence>
<comment type="pathway">
    <text evidence="1">Cofactor biosynthesis; molybdopterin biosynthesis.</text>
</comment>
<dbReference type="EMBL" id="FWXN01000011">
    <property type="protein sequence ID" value="SMC84241.1"/>
    <property type="molecule type" value="Genomic_DNA"/>
</dbReference>
<dbReference type="PANTHER" id="PTHR43764">
    <property type="entry name" value="MOLYBDENUM COFACTOR BIOSYNTHESIS"/>
    <property type="match status" value="1"/>
</dbReference>
<keyword evidence="6" id="KW-1185">Reference proteome</keyword>
<organism evidence="4 6">
    <name type="scientific">Janibacter indicus</name>
    <dbReference type="NCBI Taxonomy" id="857417"/>
    <lineage>
        <taxon>Bacteria</taxon>
        <taxon>Bacillati</taxon>
        <taxon>Actinomycetota</taxon>
        <taxon>Actinomycetes</taxon>
        <taxon>Micrococcales</taxon>
        <taxon>Intrasporangiaceae</taxon>
        <taxon>Janibacter</taxon>
    </lineage>
</organism>
<proteinExistence type="predicted"/>
<dbReference type="Gene3D" id="3.40.980.10">
    <property type="entry name" value="MoaB/Mog-like domain"/>
    <property type="match status" value="1"/>
</dbReference>
<dbReference type="SUPFAM" id="SSF53218">
    <property type="entry name" value="Molybdenum cofactor biosynthesis proteins"/>
    <property type="match status" value="1"/>
</dbReference>
<dbReference type="SMART" id="SM00852">
    <property type="entry name" value="MoCF_biosynth"/>
    <property type="match status" value="1"/>
</dbReference>
<dbReference type="EMBL" id="CP013290">
    <property type="protein sequence ID" value="APH01909.1"/>
    <property type="molecule type" value="Genomic_DNA"/>
</dbReference>
<dbReference type="Pfam" id="PF00994">
    <property type="entry name" value="MoCF_biosynth"/>
    <property type="match status" value="1"/>
</dbReference>
<dbReference type="InterPro" id="IPR001453">
    <property type="entry name" value="MoaB/Mog_dom"/>
</dbReference>
<feature type="domain" description="MoaB/Mog" evidence="3">
    <location>
        <begin position="6"/>
        <end position="154"/>
    </location>
</feature>
<dbReference type="GO" id="GO:0006777">
    <property type="term" value="P:Mo-molybdopterin cofactor biosynthetic process"/>
    <property type="evidence" value="ECO:0007669"/>
    <property type="project" value="UniProtKB-KW"/>
</dbReference>
<dbReference type="RefSeq" id="WP_072625063.1">
    <property type="nucleotide sequence ID" value="NZ_CBDRLL010000008.1"/>
</dbReference>
<evidence type="ECO:0000259" key="3">
    <source>
        <dbReference type="SMART" id="SM00852"/>
    </source>
</evidence>
<evidence type="ECO:0000313" key="6">
    <source>
        <dbReference type="Proteomes" id="UP000182938"/>
    </source>
</evidence>
<sequence>MSTTAHVITVSNRVSAGEREDLSGRTAVELLEAAGLETTTSVVPDGADEVESVLRASIAAGYRLVITSGGTGVTPTDRTPEGTAPVLDREVPGLAELLRAEGSRHTPFAAISRGLVGVVDASPDHPGALVVNLPGSPKGVREGLDVLLPLVEHVLDQIAGGDH</sequence>
<dbReference type="InterPro" id="IPR036425">
    <property type="entry name" value="MoaB/Mog-like_dom_sf"/>
</dbReference>
<name>A0A1L3MHZ0_9MICO</name>